<evidence type="ECO:0000256" key="1">
    <source>
        <dbReference type="ARBA" id="ARBA00001966"/>
    </source>
</evidence>
<dbReference type="GO" id="GO:0003824">
    <property type="term" value="F:catalytic activity"/>
    <property type="evidence" value="ECO:0007669"/>
    <property type="project" value="InterPro"/>
</dbReference>
<dbReference type="GO" id="GO:0051536">
    <property type="term" value="F:iron-sulfur cluster binding"/>
    <property type="evidence" value="ECO:0007669"/>
    <property type="project" value="UniProtKB-KW"/>
</dbReference>
<dbReference type="PANTHER" id="PTHR21180:SF9">
    <property type="entry name" value="TYPE II SECRETION SYSTEM PROTEIN K"/>
    <property type="match status" value="1"/>
</dbReference>
<dbReference type="SUPFAM" id="SSF102114">
    <property type="entry name" value="Radical SAM enzymes"/>
    <property type="match status" value="1"/>
</dbReference>
<feature type="domain" description="Radical SAM core" evidence="6">
    <location>
        <begin position="48"/>
        <end position="281"/>
    </location>
</feature>
<dbReference type="PROSITE" id="PS51918">
    <property type="entry name" value="RADICAL_SAM"/>
    <property type="match status" value="1"/>
</dbReference>
<comment type="cofactor">
    <cofactor evidence="1">
        <name>[4Fe-4S] cluster</name>
        <dbReference type="ChEBI" id="CHEBI:49883"/>
    </cofactor>
</comment>
<protein>
    <submittedName>
        <fullName evidence="7">Putative DNA modification/repair radical SAM protein</fullName>
    </submittedName>
</protein>
<evidence type="ECO:0000313" key="8">
    <source>
        <dbReference type="Proteomes" id="UP000242881"/>
    </source>
</evidence>
<dbReference type="InterPro" id="IPR010994">
    <property type="entry name" value="RuvA_2-like"/>
</dbReference>
<sequence length="397" mass="45420">MDIVQKIEILSDAAKYDVSCSSSGSKRETPPGGIGNGAMSGICHTWSADGRCVSLLKILMTNICIYDCAYCYNRRSNDIKRAIFTPKEIAELTVEFYKRNYIEGLFLSSGVVRSPDYTMELMLKTAELLRNRYHYGGYLHMKVIPGASEELIKKVAALADRVSANIELPTEGSLKTLAPEKDRKKIDKSFMVVDELNKILSRKNSTSTQLIIGATEENDKTIITLAEGYYSKKLLSRVYYSAYIPVNTNLPVKISEPPLLREHRLYQADFLLRFYKFKSYELFNKRENLDEVLDPKLRWALDNMDMFPVDLNKADYNNLIRIPGIGPKSAKKILEARKYGYIDWVHLKKLGIPLKKAQYFIILNGKVAKKTPLELVEREIMKFYQEHSPIYKLFGAD</sequence>
<comment type="caution">
    <text evidence="7">The sequence shown here is derived from an EMBL/GenBank/DDBJ whole genome shotgun (WGS) entry which is preliminary data.</text>
</comment>
<dbReference type="SUPFAM" id="SSF47781">
    <property type="entry name" value="RuvA domain 2-like"/>
    <property type="match status" value="1"/>
</dbReference>
<keyword evidence="5" id="KW-0411">Iron-sulfur</keyword>
<reference evidence="7 8" key="1">
    <citation type="submission" date="2018-01" db="EMBL/GenBank/DDBJ databases">
        <title>Metagenomic assembled genomes from two thermal pools in the Uzon Caldera, Kamchatka, Russia.</title>
        <authorList>
            <person name="Wilkins L."/>
            <person name="Ettinger C."/>
        </authorList>
    </citation>
    <scope>NUCLEOTIDE SEQUENCE [LARGE SCALE GENOMIC DNA]</scope>
    <source>
        <strain evidence="7">ZAV-05</strain>
    </source>
</reference>
<dbReference type="Gene3D" id="1.10.150.320">
    <property type="entry name" value="Photosystem II 12 kDa extrinsic protein"/>
    <property type="match status" value="1"/>
</dbReference>
<dbReference type="PANTHER" id="PTHR21180">
    <property type="entry name" value="ENDONUCLEASE/EXONUCLEASE/PHOSPHATASE FAMILY DOMAIN-CONTAINING PROTEIN 1"/>
    <property type="match status" value="1"/>
</dbReference>
<dbReference type="InterPro" id="IPR051675">
    <property type="entry name" value="Endo/Exo/Phosphatase_dom_1"/>
</dbReference>
<proteinExistence type="predicted"/>
<accession>A0A2J6WMJ4</accession>
<dbReference type="GO" id="GO:0006281">
    <property type="term" value="P:DNA repair"/>
    <property type="evidence" value="ECO:0007669"/>
    <property type="project" value="InterPro"/>
</dbReference>
<keyword evidence="4" id="KW-0408">Iron</keyword>
<name>A0A2J6WMJ4_9BACT</name>
<dbReference type="Proteomes" id="UP000242881">
    <property type="component" value="Unassembled WGS sequence"/>
</dbReference>
<dbReference type="InterPro" id="IPR003583">
    <property type="entry name" value="Hlx-hairpin-Hlx_DNA-bd_motif"/>
</dbReference>
<dbReference type="EMBL" id="PNIN01000038">
    <property type="protein sequence ID" value="PMP71614.1"/>
    <property type="molecule type" value="Genomic_DNA"/>
</dbReference>
<dbReference type="GO" id="GO:0003677">
    <property type="term" value="F:DNA binding"/>
    <property type="evidence" value="ECO:0007669"/>
    <property type="project" value="InterPro"/>
</dbReference>
<organism evidence="7 8">
    <name type="scientific">Calditerrivibrio nitroreducens</name>
    <dbReference type="NCBI Taxonomy" id="477976"/>
    <lineage>
        <taxon>Bacteria</taxon>
        <taxon>Pseudomonadati</taxon>
        <taxon>Deferribacterota</taxon>
        <taxon>Deferribacteres</taxon>
        <taxon>Deferribacterales</taxon>
        <taxon>Calditerrivibrionaceae</taxon>
    </lineage>
</organism>
<dbReference type="SMART" id="SM00278">
    <property type="entry name" value="HhH1"/>
    <property type="match status" value="1"/>
</dbReference>
<evidence type="ECO:0000313" key="7">
    <source>
        <dbReference type="EMBL" id="PMP71614.1"/>
    </source>
</evidence>
<gene>
    <name evidence="7" type="ORF">C0187_03540</name>
</gene>
<keyword evidence="3" id="KW-0479">Metal-binding</keyword>
<dbReference type="InterPro" id="IPR058240">
    <property type="entry name" value="rSAM_sf"/>
</dbReference>
<evidence type="ECO:0000256" key="3">
    <source>
        <dbReference type="ARBA" id="ARBA00022723"/>
    </source>
</evidence>
<dbReference type="NCBIfam" id="TIGR03916">
    <property type="entry name" value="rSAM_link_UDG"/>
    <property type="match status" value="1"/>
</dbReference>
<evidence type="ECO:0000256" key="2">
    <source>
        <dbReference type="ARBA" id="ARBA00022691"/>
    </source>
</evidence>
<dbReference type="Pfam" id="PF04055">
    <property type="entry name" value="Radical_SAM"/>
    <property type="match status" value="1"/>
</dbReference>
<evidence type="ECO:0000256" key="4">
    <source>
        <dbReference type="ARBA" id="ARBA00023004"/>
    </source>
</evidence>
<evidence type="ECO:0000259" key="6">
    <source>
        <dbReference type="PROSITE" id="PS51918"/>
    </source>
</evidence>
<evidence type="ECO:0000256" key="5">
    <source>
        <dbReference type="ARBA" id="ARBA00023014"/>
    </source>
</evidence>
<dbReference type="GO" id="GO:0046872">
    <property type="term" value="F:metal ion binding"/>
    <property type="evidence" value="ECO:0007669"/>
    <property type="project" value="UniProtKB-KW"/>
</dbReference>
<keyword evidence="2" id="KW-0949">S-adenosyl-L-methionine</keyword>
<dbReference type="Gene3D" id="3.20.20.70">
    <property type="entry name" value="Aldolase class I"/>
    <property type="match status" value="1"/>
</dbReference>
<dbReference type="AlphaFoldDB" id="A0A2J6WMJ4"/>
<dbReference type="InterPro" id="IPR013785">
    <property type="entry name" value="Aldolase_TIM"/>
</dbReference>
<dbReference type="InterPro" id="IPR023874">
    <property type="entry name" value="DNA_rSAM_put"/>
</dbReference>
<dbReference type="CDD" id="cd01335">
    <property type="entry name" value="Radical_SAM"/>
    <property type="match status" value="1"/>
</dbReference>
<dbReference type="SFLD" id="SFLDG01102">
    <property type="entry name" value="Uncharacterised_Radical_SAM_Su"/>
    <property type="match status" value="1"/>
</dbReference>
<dbReference type="InterPro" id="IPR007197">
    <property type="entry name" value="rSAM"/>
</dbReference>
<dbReference type="SFLD" id="SFLDS00029">
    <property type="entry name" value="Radical_SAM"/>
    <property type="match status" value="1"/>
</dbReference>
<dbReference type="Pfam" id="PF12836">
    <property type="entry name" value="HHH_3"/>
    <property type="match status" value="1"/>
</dbReference>